<feature type="domain" description="AMP-dependent synthetase/ligase" evidence="4">
    <location>
        <begin position="216"/>
        <end position="345"/>
    </location>
</feature>
<keyword evidence="6" id="KW-1185">Reference proteome</keyword>
<dbReference type="GO" id="GO:0044550">
    <property type="term" value="P:secondary metabolite biosynthetic process"/>
    <property type="evidence" value="ECO:0007669"/>
    <property type="project" value="TreeGrafter"/>
</dbReference>
<organism evidence="5 6">
    <name type="scientific">Aspergillus sergii</name>
    <dbReference type="NCBI Taxonomy" id="1034303"/>
    <lineage>
        <taxon>Eukaryota</taxon>
        <taxon>Fungi</taxon>
        <taxon>Dikarya</taxon>
        <taxon>Ascomycota</taxon>
        <taxon>Pezizomycotina</taxon>
        <taxon>Eurotiomycetes</taxon>
        <taxon>Eurotiomycetidae</taxon>
        <taxon>Eurotiales</taxon>
        <taxon>Aspergillaceae</taxon>
        <taxon>Aspergillus</taxon>
        <taxon>Aspergillus subgen. Circumdati</taxon>
    </lineage>
</organism>
<sequence length="388" mass="42760">MLGCDMLDESGKSFIGAFALSASCCVQSDCVSVDRLFDEELLPRQHAPRIAEQFLFCCQQHVASSASTVLKDITLLTPSDALQIREWNRVLPEAYESRSHDLFKDQCLLHPQVPALSAWDGLITYNTLSDMSTVLAVKLQRLRICPEDIVPVYFEKSKREIVSLLAVMKAGAAFTLLDRSIPTQKAEGKAQRLNSALVIAVNDNVVQEPLRTGLKVLCTPRNALYAVFTSGSPGAPKGVVVEHQAFCSSLRGYLPSYSLGLGIRVLQISSYTIHASTLEILGTLCTGACLCIPTQADIENNLAATIVHFDVNWLHVTPSLLRVLNPSDVPSALEELREQELDSWRDLAFSCSPKWPIGRQRQRTTYPQAAFKLTENSQSGLTHSPFNL</sequence>
<dbReference type="PANTHER" id="PTHR45527">
    <property type="entry name" value="NONRIBOSOMAL PEPTIDE SYNTHETASE"/>
    <property type="match status" value="1"/>
</dbReference>
<dbReference type="SUPFAM" id="SSF56801">
    <property type="entry name" value="Acetyl-CoA synthetase-like"/>
    <property type="match status" value="1"/>
</dbReference>
<dbReference type="Pfam" id="PF00501">
    <property type="entry name" value="AMP-binding"/>
    <property type="match status" value="2"/>
</dbReference>
<protein>
    <recommendedName>
        <fullName evidence="4">AMP-dependent synthetase/ligase domain-containing protein</fullName>
    </recommendedName>
</protein>
<proteinExistence type="inferred from homology"/>
<feature type="domain" description="AMP-dependent synthetase/ligase" evidence="4">
    <location>
        <begin position="103"/>
        <end position="200"/>
    </location>
</feature>
<evidence type="ECO:0000256" key="2">
    <source>
        <dbReference type="ARBA" id="ARBA00022553"/>
    </source>
</evidence>
<keyword evidence="1" id="KW-0596">Phosphopantetheine</keyword>
<reference evidence="6" key="1">
    <citation type="submission" date="2019-04" db="EMBL/GenBank/DDBJ databases">
        <title>Friends and foes A comparative genomics studyof 23 Aspergillus species from section Flavi.</title>
        <authorList>
            <consortium name="DOE Joint Genome Institute"/>
            <person name="Kjaerbolling I."/>
            <person name="Vesth T."/>
            <person name="Frisvad J.C."/>
            <person name="Nybo J.L."/>
            <person name="Theobald S."/>
            <person name="Kildgaard S."/>
            <person name="Isbrandt T."/>
            <person name="Kuo A."/>
            <person name="Sato A."/>
            <person name="Lyhne E.K."/>
            <person name="Kogle M.E."/>
            <person name="Wiebenga A."/>
            <person name="Kun R.S."/>
            <person name="Lubbers R.J."/>
            <person name="Makela M.R."/>
            <person name="Barry K."/>
            <person name="Chovatia M."/>
            <person name="Clum A."/>
            <person name="Daum C."/>
            <person name="Haridas S."/>
            <person name="He G."/>
            <person name="LaButti K."/>
            <person name="Lipzen A."/>
            <person name="Mondo S."/>
            <person name="Riley R."/>
            <person name="Salamov A."/>
            <person name="Simmons B.A."/>
            <person name="Magnuson J.K."/>
            <person name="Henrissat B."/>
            <person name="Mortensen U.H."/>
            <person name="Larsen T.O."/>
            <person name="Devries R.P."/>
            <person name="Grigoriev I.V."/>
            <person name="Machida M."/>
            <person name="Baker S.E."/>
            <person name="Andersen M.R."/>
        </authorList>
    </citation>
    <scope>NUCLEOTIDE SEQUENCE [LARGE SCALE GENOMIC DNA]</scope>
    <source>
        <strain evidence="6">CBS 130017</strain>
    </source>
</reference>
<evidence type="ECO:0000256" key="1">
    <source>
        <dbReference type="ARBA" id="ARBA00022450"/>
    </source>
</evidence>
<dbReference type="Gene3D" id="3.40.50.12780">
    <property type="entry name" value="N-terminal domain of ligase-like"/>
    <property type="match status" value="1"/>
</dbReference>
<dbReference type="PANTHER" id="PTHR45527:SF12">
    <property type="entry name" value="NONRIBOSOMAL PEPTIDE SYNTHETASE IVOA"/>
    <property type="match status" value="1"/>
</dbReference>
<dbReference type="GO" id="GO:0031177">
    <property type="term" value="F:phosphopantetheine binding"/>
    <property type="evidence" value="ECO:0007669"/>
    <property type="project" value="TreeGrafter"/>
</dbReference>
<gene>
    <name evidence="5" type="ORF">BDV39DRAFT_204489</name>
</gene>
<dbReference type="InterPro" id="IPR042099">
    <property type="entry name" value="ANL_N_sf"/>
</dbReference>
<keyword evidence="2" id="KW-0597">Phosphoprotein</keyword>
<evidence type="ECO:0000313" key="5">
    <source>
        <dbReference type="EMBL" id="KAE8327780.1"/>
    </source>
</evidence>
<accession>A0A5N6X868</accession>
<evidence type="ECO:0000313" key="6">
    <source>
        <dbReference type="Proteomes" id="UP000325945"/>
    </source>
</evidence>
<dbReference type="AlphaFoldDB" id="A0A5N6X868"/>
<dbReference type="GO" id="GO:0005737">
    <property type="term" value="C:cytoplasm"/>
    <property type="evidence" value="ECO:0007669"/>
    <property type="project" value="TreeGrafter"/>
</dbReference>
<evidence type="ECO:0000256" key="3">
    <source>
        <dbReference type="ARBA" id="ARBA00029454"/>
    </source>
</evidence>
<dbReference type="GO" id="GO:0043041">
    <property type="term" value="P:amino acid activation for nonribosomal peptide biosynthetic process"/>
    <property type="evidence" value="ECO:0007669"/>
    <property type="project" value="TreeGrafter"/>
</dbReference>
<evidence type="ECO:0000259" key="4">
    <source>
        <dbReference type="Pfam" id="PF00501"/>
    </source>
</evidence>
<name>A0A5N6X868_9EURO</name>
<dbReference type="Proteomes" id="UP000325945">
    <property type="component" value="Unassembled WGS sequence"/>
</dbReference>
<comment type="similarity">
    <text evidence="3">Belongs to the NRP synthetase family.</text>
</comment>
<dbReference type="InterPro" id="IPR000873">
    <property type="entry name" value="AMP-dep_synth/lig_dom"/>
</dbReference>
<dbReference type="EMBL" id="ML741789">
    <property type="protein sequence ID" value="KAE8327780.1"/>
    <property type="molecule type" value="Genomic_DNA"/>
</dbReference>